<sequence>MAPQINLENYPLVSITMSTYNGEQFLEEQLQTLIEQDYPNIEIIVCDDHSSDQTWQILQKWQIAYPKLIQIFSNPENIGWSRNFGEAISHAKGQFIAWCDQDDKWMSDKISAMVETFKKNPDASLVYHDAIQFRGDNETIVEKKDYFHWGTFQGTDPVSLFWHCRILGHRMMFKGELKKYILPAISTSYDWWIQVLAASIGRVYYIDKKLVAQRKHENNATGAKDPNMIGDCLLGRLQMLEKFQIFRPLMKEKDGILLDKMTAIMRNHKRGKFDWTLFFFVLKYRYRLHNFLEGSNALGREIFRWRLARSWAKNW</sequence>
<evidence type="ECO:0000313" key="2">
    <source>
        <dbReference type="EMBL" id="SPZ88648.1"/>
    </source>
</evidence>
<dbReference type="Gene3D" id="3.90.550.10">
    <property type="entry name" value="Spore Coat Polysaccharide Biosynthesis Protein SpsA, Chain A"/>
    <property type="match status" value="1"/>
</dbReference>
<organism evidence="2 3">
    <name type="scientific">Sphingobacterium multivorum</name>
    <dbReference type="NCBI Taxonomy" id="28454"/>
    <lineage>
        <taxon>Bacteria</taxon>
        <taxon>Pseudomonadati</taxon>
        <taxon>Bacteroidota</taxon>
        <taxon>Sphingobacteriia</taxon>
        <taxon>Sphingobacteriales</taxon>
        <taxon>Sphingobacteriaceae</taxon>
        <taxon>Sphingobacterium</taxon>
    </lineage>
</organism>
<evidence type="ECO:0000313" key="3">
    <source>
        <dbReference type="Proteomes" id="UP000251241"/>
    </source>
</evidence>
<dbReference type="EMBL" id="UAUU01000009">
    <property type="protein sequence ID" value="SPZ88648.1"/>
    <property type="molecule type" value="Genomic_DNA"/>
</dbReference>
<dbReference type="PANTHER" id="PTHR22916">
    <property type="entry name" value="GLYCOSYLTRANSFERASE"/>
    <property type="match status" value="1"/>
</dbReference>
<dbReference type="InterPro" id="IPR001173">
    <property type="entry name" value="Glyco_trans_2-like"/>
</dbReference>
<reference evidence="2 3" key="1">
    <citation type="submission" date="2018-06" db="EMBL/GenBank/DDBJ databases">
        <authorList>
            <consortium name="Pathogen Informatics"/>
            <person name="Doyle S."/>
        </authorList>
    </citation>
    <scope>NUCLEOTIDE SEQUENCE [LARGE SCALE GENOMIC DNA]</scope>
    <source>
        <strain evidence="2 3">NCTC11343</strain>
    </source>
</reference>
<dbReference type="Pfam" id="PF00535">
    <property type="entry name" value="Glycos_transf_2"/>
    <property type="match status" value="1"/>
</dbReference>
<dbReference type="CDD" id="cd04196">
    <property type="entry name" value="GT_2_like_d"/>
    <property type="match status" value="1"/>
</dbReference>
<proteinExistence type="predicted"/>
<dbReference type="GO" id="GO:0016758">
    <property type="term" value="F:hexosyltransferase activity"/>
    <property type="evidence" value="ECO:0007669"/>
    <property type="project" value="UniProtKB-ARBA"/>
</dbReference>
<dbReference type="Proteomes" id="UP000251241">
    <property type="component" value="Unassembled WGS sequence"/>
</dbReference>
<dbReference type="RefSeq" id="WP_112375409.1">
    <property type="nucleotide sequence ID" value="NZ_CP069793.1"/>
</dbReference>
<dbReference type="GeneID" id="97183463"/>
<dbReference type="AlphaFoldDB" id="A0A2X2J3Q3"/>
<dbReference type="PANTHER" id="PTHR22916:SF3">
    <property type="entry name" value="UDP-GLCNAC:BETAGAL BETA-1,3-N-ACETYLGLUCOSAMINYLTRANSFERASE-LIKE PROTEIN 1"/>
    <property type="match status" value="1"/>
</dbReference>
<dbReference type="SUPFAM" id="SSF53448">
    <property type="entry name" value="Nucleotide-diphospho-sugar transferases"/>
    <property type="match status" value="1"/>
</dbReference>
<protein>
    <submittedName>
        <fullName evidence="2">Chondroitin polymerase</fullName>
    </submittedName>
</protein>
<dbReference type="InterPro" id="IPR029044">
    <property type="entry name" value="Nucleotide-diphossugar_trans"/>
</dbReference>
<evidence type="ECO:0000259" key="1">
    <source>
        <dbReference type="Pfam" id="PF00535"/>
    </source>
</evidence>
<feature type="domain" description="Glycosyltransferase 2-like" evidence="1">
    <location>
        <begin position="14"/>
        <end position="170"/>
    </location>
</feature>
<accession>A0A2X2J3Q3</accession>
<gene>
    <name evidence="2" type="primary">kfoC_7</name>
    <name evidence="2" type="ORF">NCTC11343_03614</name>
</gene>
<name>A0A2X2J3Q3_SPHMU</name>